<keyword evidence="2" id="KW-1185">Reference proteome</keyword>
<gene>
    <name evidence="1" type="primary">AUGUSTUS-3.0.2_33669</name>
    <name evidence="1" type="ORF">TcasGA2_TC033669</name>
</gene>
<dbReference type="OrthoDB" id="10400741at2759"/>
<protein>
    <submittedName>
        <fullName evidence="1">Uncharacterized protein</fullName>
    </submittedName>
</protein>
<proteinExistence type="predicted"/>
<sequence length="112" mass="13079">MSSCEHSNFAIDHMVDKYVQEHFERFVNSQTEKIMKNEKENLDAEDIKNRAIEAVFENKEVVKLALKKKAALKSRRGKYEDETAMKKNPNLLLKQALLTAQLDVINKKQLMR</sequence>
<evidence type="ECO:0000313" key="2">
    <source>
        <dbReference type="Proteomes" id="UP000007266"/>
    </source>
</evidence>
<dbReference type="EMBL" id="KQ971354">
    <property type="protein sequence ID" value="KYB26233.1"/>
    <property type="molecule type" value="Genomic_DNA"/>
</dbReference>
<organism evidence="1 2">
    <name type="scientific">Tribolium castaneum</name>
    <name type="common">Red flour beetle</name>
    <dbReference type="NCBI Taxonomy" id="7070"/>
    <lineage>
        <taxon>Eukaryota</taxon>
        <taxon>Metazoa</taxon>
        <taxon>Ecdysozoa</taxon>
        <taxon>Arthropoda</taxon>
        <taxon>Hexapoda</taxon>
        <taxon>Insecta</taxon>
        <taxon>Pterygota</taxon>
        <taxon>Neoptera</taxon>
        <taxon>Endopterygota</taxon>
        <taxon>Coleoptera</taxon>
        <taxon>Polyphaga</taxon>
        <taxon>Cucujiformia</taxon>
        <taxon>Tenebrionidae</taxon>
        <taxon>Tenebrionidae incertae sedis</taxon>
        <taxon>Tribolium</taxon>
    </lineage>
</organism>
<name>A0A139WE58_TRICA</name>
<reference evidence="1 2" key="1">
    <citation type="journal article" date="2008" name="Nature">
        <title>The genome of the model beetle and pest Tribolium castaneum.</title>
        <authorList>
            <consortium name="Tribolium Genome Sequencing Consortium"/>
            <person name="Richards S."/>
            <person name="Gibbs R.A."/>
            <person name="Weinstock G.M."/>
            <person name="Brown S.J."/>
            <person name="Denell R."/>
            <person name="Beeman R.W."/>
            <person name="Gibbs R."/>
            <person name="Beeman R.W."/>
            <person name="Brown S.J."/>
            <person name="Bucher G."/>
            <person name="Friedrich M."/>
            <person name="Grimmelikhuijzen C.J."/>
            <person name="Klingler M."/>
            <person name="Lorenzen M."/>
            <person name="Richards S."/>
            <person name="Roth S."/>
            <person name="Schroder R."/>
            <person name="Tautz D."/>
            <person name="Zdobnov E.M."/>
            <person name="Muzny D."/>
            <person name="Gibbs R.A."/>
            <person name="Weinstock G.M."/>
            <person name="Attaway T."/>
            <person name="Bell S."/>
            <person name="Buhay C.J."/>
            <person name="Chandrabose M.N."/>
            <person name="Chavez D."/>
            <person name="Clerk-Blankenburg K.P."/>
            <person name="Cree A."/>
            <person name="Dao M."/>
            <person name="Davis C."/>
            <person name="Chacko J."/>
            <person name="Dinh H."/>
            <person name="Dugan-Rocha S."/>
            <person name="Fowler G."/>
            <person name="Garner T.T."/>
            <person name="Garnes J."/>
            <person name="Gnirke A."/>
            <person name="Hawes A."/>
            <person name="Hernandez J."/>
            <person name="Hines S."/>
            <person name="Holder M."/>
            <person name="Hume J."/>
            <person name="Jhangiani S.N."/>
            <person name="Joshi V."/>
            <person name="Khan Z.M."/>
            <person name="Jackson L."/>
            <person name="Kovar C."/>
            <person name="Kowis A."/>
            <person name="Lee S."/>
            <person name="Lewis L.R."/>
            <person name="Margolis J."/>
            <person name="Morgan M."/>
            <person name="Nazareth L.V."/>
            <person name="Nguyen N."/>
            <person name="Okwuonu G."/>
            <person name="Parker D."/>
            <person name="Richards S."/>
            <person name="Ruiz S.J."/>
            <person name="Santibanez J."/>
            <person name="Savard J."/>
            <person name="Scherer S.E."/>
            <person name="Schneider B."/>
            <person name="Sodergren E."/>
            <person name="Tautz D."/>
            <person name="Vattahil S."/>
            <person name="Villasana D."/>
            <person name="White C.S."/>
            <person name="Wright R."/>
            <person name="Park Y."/>
            <person name="Beeman R.W."/>
            <person name="Lord J."/>
            <person name="Oppert B."/>
            <person name="Lorenzen M."/>
            <person name="Brown S."/>
            <person name="Wang L."/>
            <person name="Savard J."/>
            <person name="Tautz D."/>
            <person name="Richards S."/>
            <person name="Weinstock G."/>
            <person name="Gibbs R.A."/>
            <person name="Liu Y."/>
            <person name="Worley K."/>
            <person name="Weinstock G."/>
            <person name="Elsik C.G."/>
            <person name="Reese J.T."/>
            <person name="Elhaik E."/>
            <person name="Landan G."/>
            <person name="Graur D."/>
            <person name="Arensburger P."/>
            <person name="Atkinson P."/>
            <person name="Beeman R.W."/>
            <person name="Beidler J."/>
            <person name="Brown S.J."/>
            <person name="Demuth J.P."/>
            <person name="Drury D.W."/>
            <person name="Du Y.Z."/>
            <person name="Fujiwara H."/>
            <person name="Lorenzen M."/>
            <person name="Maselli V."/>
            <person name="Osanai M."/>
            <person name="Park Y."/>
            <person name="Robertson H.M."/>
            <person name="Tu Z."/>
            <person name="Wang J.J."/>
            <person name="Wang S."/>
            <person name="Richards S."/>
            <person name="Song H."/>
            <person name="Zhang L."/>
            <person name="Sodergren E."/>
            <person name="Werner D."/>
            <person name="Stanke M."/>
            <person name="Morgenstern B."/>
            <person name="Solovyev V."/>
            <person name="Kosarev P."/>
            <person name="Brown G."/>
            <person name="Chen H.C."/>
            <person name="Ermolaeva O."/>
            <person name="Hlavina W."/>
            <person name="Kapustin Y."/>
            <person name="Kiryutin B."/>
            <person name="Kitts P."/>
            <person name="Maglott D."/>
            <person name="Pruitt K."/>
            <person name="Sapojnikov V."/>
            <person name="Souvorov A."/>
            <person name="Mackey A.J."/>
            <person name="Waterhouse R.M."/>
            <person name="Wyder S."/>
            <person name="Zdobnov E.M."/>
            <person name="Zdobnov E.M."/>
            <person name="Wyder S."/>
            <person name="Kriventseva E.V."/>
            <person name="Kadowaki T."/>
            <person name="Bork P."/>
            <person name="Aranda M."/>
            <person name="Bao R."/>
            <person name="Beermann A."/>
            <person name="Berns N."/>
            <person name="Bolognesi R."/>
            <person name="Bonneton F."/>
            <person name="Bopp D."/>
            <person name="Brown S.J."/>
            <person name="Bucher G."/>
            <person name="Butts T."/>
            <person name="Chaumot A."/>
            <person name="Denell R.E."/>
            <person name="Ferrier D.E."/>
            <person name="Friedrich M."/>
            <person name="Gordon C.M."/>
            <person name="Jindra M."/>
            <person name="Klingler M."/>
            <person name="Lan Q."/>
            <person name="Lattorff H.M."/>
            <person name="Laudet V."/>
            <person name="von Levetsow C."/>
            <person name="Liu Z."/>
            <person name="Lutz R."/>
            <person name="Lynch J.A."/>
            <person name="da Fonseca R.N."/>
            <person name="Posnien N."/>
            <person name="Reuter R."/>
            <person name="Roth S."/>
            <person name="Savard J."/>
            <person name="Schinko J.B."/>
            <person name="Schmitt C."/>
            <person name="Schoppmeier M."/>
            <person name="Schroder R."/>
            <person name="Shippy T.D."/>
            <person name="Simonnet F."/>
            <person name="Marques-Souza H."/>
            <person name="Tautz D."/>
            <person name="Tomoyasu Y."/>
            <person name="Trauner J."/>
            <person name="Van der Zee M."/>
            <person name="Vervoort M."/>
            <person name="Wittkopp N."/>
            <person name="Wimmer E.A."/>
            <person name="Yang X."/>
            <person name="Jones A.K."/>
            <person name="Sattelle D.B."/>
            <person name="Ebert P.R."/>
            <person name="Nelson D."/>
            <person name="Scott J.G."/>
            <person name="Beeman R.W."/>
            <person name="Muthukrishnan S."/>
            <person name="Kramer K.J."/>
            <person name="Arakane Y."/>
            <person name="Beeman R.W."/>
            <person name="Zhu Q."/>
            <person name="Hogenkamp D."/>
            <person name="Dixit R."/>
            <person name="Oppert B."/>
            <person name="Jiang H."/>
            <person name="Zou Z."/>
            <person name="Marshall J."/>
            <person name="Elpidina E."/>
            <person name="Vinokurov K."/>
            <person name="Oppert C."/>
            <person name="Zou Z."/>
            <person name="Evans J."/>
            <person name="Lu Z."/>
            <person name="Zhao P."/>
            <person name="Sumathipala N."/>
            <person name="Altincicek B."/>
            <person name="Vilcinskas A."/>
            <person name="Williams M."/>
            <person name="Hultmark D."/>
            <person name="Hetru C."/>
            <person name="Jiang H."/>
            <person name="Grimmelikhuijzen C.J."/>
            <person name="Hauser F."/>
            <person name="Cazzamali G."/>
            <person name="Williamson M."/>
            <person name="Park Y."/>
            <person name="Li B."/>
            <person name="Tanaka Y."/>
            <person name="Predel R."/>
            <person name="Neupert S."/>
            <person name="Schachtner J."/>
            <person name="Verleyen P."/>
            <person name="Raible F."/>
            <person name="Bork P."/>
            <person name="Friedrich M."/>
            <person name="Walden K.K."/>
            <person name="Robertson H.M."/>
            <person name="Angeli S."/>
            <person name="Foret S."/>
            <person name="Bucher G."/>
            <person name="Schuetz S."/>
            <person name="Maleszka R."/>
            <person name="Wimmer E.A."/>
            <person name="Beeman R.W."/>
            <person name="Lorenzen M."/>
            <person name="Tomoyasu Y."/>
            <person name="Miller S.C."/>
            <person name="Grossmann D."/>
            <person name="Bucher G."/>
        </authorList>
    </citation>
    <scope>NUCLEOTIDE SEQUENCE [LARGE SCALE GENOMIC DNA]</scope>
    <source>
        <strain evidence="1 2">Georgia GA2</strain>
    </source>
</reference>
<dbReference type="Proteomes" id="UP000007266">
    <property type="component" value="Linkage group 7"/>
</dbReference>
<dbReference type="InParanoid" id="A0A139WE58"/>
<evidence type="ECO:0000313" key="1">
    <source>
        <dbReference type="EMBL" id="KYB26233.1"/>
    </source>
</evidence>
<accession>A0A139WE58</accession>
<reference evidence="1 2" key="2">
    <citation type="journal article" date="2010" name="Nucleic Acids Res.">
        <title>BeetleBase in 2010: revisions to provide comprehensive genomic information for Tribolium castaneum.</title>
        <authorList>
            <person name="Kim H.S."/>
            <person name="Murphy T."/>
            <person name="Xia J."/>
            <person name="Caragea D."/>
            <person name="Park Y."/>
            <person name="Beeman R.W."/>
            <person name="Lorenzen M.D."/>
            <person name="Butcher S."/>
            <person name="Manak J.R."/>
            <person name="Brown S.J."/>
        </authorList>
    </citation>
    <scope>GENOME REANNOTATION</scope>
    <source>
        <strain evidence="1 2">Georgia GA2</strain>
    </source>
</reference>
<dbReference type="KEGG" id="tca:107398234"/>
<dbReference type="AlphaFoldDB" id="A0A139WE58"/>